<evidence type="ECO:0000313" key="2">
    <source>
        <dbReference type="Proteomes" id="UP000019733"/>
    </source>
</evidence>
<protein>
    <submittedName>
        <fullName evidence="1">Baseplate hub subunit</fullName>
    </submittedName>
</protein>
<sequence>MYKYTFTVRLGDKEVNCRAFTLKEYLGLIGARATGTIESAVNNIITNCSNAKNLTKQEAELLLVNLWAHSLGEVNQEHTWNCSCGHSFQVYMNLLHTQLDEQADPWYSFSGIKIKFRQPKLFDDKNIALMIASCIEAVFVNGESIPVEDLTEAEINDLYGLITEDDMINIKNLLVTPSIYLATPIKCPKCGAAHVHTIRGLKEFFELL</sequence>
<name>A0A060BI93_9CAUD</name>
<dbReference type="Pfam" id="PF12322">
    <property type="entry name" value="T4_baseplate"/>
    <property type="match status" value="1"/>
</dbReference>
<dbReference type="GeneID" id="19524743"/>
<keyword evidence="2" id="KW-1185">Reference proteome</keyword>
<accession>A0A060BI93</accession>
<proteinExistence type="predicted"/>
<dbReference type="EMBL" id="KF582788">
    <property type="protein sequence ID" value="AIA80210.1"/>
    <property type="molecule type" value="Genomic_DNA"/>
</dbReference>
<dbReference type="InterPro" id="IPR024364">
    <property type="entry name" value="Baseplate_phage_T4-like"/>
</dbReference>
<organism evidence="1 2">
    <name type="scientific">Escherichia phage vB_EcoM_JS09</name>
    <dbReference type="NCBI Taxonomy" id="1430444"/>
    <lineage>
        <taxon>Viruses</taxon>
        <taxon>Duplodnaviria</taxon>
        <taxon>Heunggongvirae</taxon>
        <taxon>Uroviricota</taxon>
        <taxon>Caudoviricetes</taxon>
        <taxon>Pantevenvirales</taxon>
        <taxon>Straboviridae</taxon>
        <taxon>Tevenvirinae</taxon>
        <taxon>Mosigvirus</taxon>
        <taxon>Mosigvirus JS09</taxon>
    </lineage>
</organism>
<dbReference type="RefSeq" id="YP_009037579.1">
    <property type="nucleotide sequence ID" value="NC_024124.2"/>
</dbReference>
<dbReference type="Proteomes" id="UP000019733">
    <property type="component" value="Segment"/>
</dbReference>
<reference evidence="1" key="1">
    <citation type="submission" date="2015-07" db="EMBL/GenBank/DDBJ databases">
        <title>Isolation and characterization of a novel lytic T4-like coliphage vB_EcoM_JS09 infecting APEC.</title>
        <authorList>
            <person name="Zhou Y."/>
            <person name="Bao H.D."/>
            <person name="Zhang H."/>
            <person name="Wang R."/>
        </authorList>
    </citation>
    <scope>NUCLEOTIDE SEQUENCE</scope>
</reference>
<evidence type="ECO:0000313" key="1">
    <source>
        <dbReference type="EMBL" id="AIA80210.1"/>
    </source>
</evidence>
<gene>
    <name evidence="1" type="ORF">JS09_0256</name>
</gene>
<dbReference type="OrthoDB" id="13289at10239"/>
<dbReference type="KEGG" id="vg:19524743"/>